<reference evidence="2 3" key="1">
    <citation type="submission" date="2019-03" db="EMBL/GenBank/DDBJ databases">
        <title>Genomics of glacier-inhabiting Cryobacterium strains.</title>
        <authorList>
            <person name="Liu Q."/>
            <person name="Xin Y.-H."/>
        </authorList>
    </citation>
    <scope>NUCLEOTIDE SEQUENCE [LARGE SCALE GENOMIC DNA]</scope>
    <source>
        <strain evidence="2 3">CGMCC 1.4292</strain>
    </source>
</reference>
<dbReference type="AlphaFoldDB" id="A0A4Y8KNQ9"/>
<evidence type="ECO:0000256" key="1">
    <source>
        <dbReference type="SAM" id="MobiDB-lite"/>
    </source>
</evidence>
<dbReference type="EMBL" id="SOHQ01000032">
    <property type="protein sequence ID" value="TFD77088.1"/>
    <property type="molecule type" value="Genomic_DNA"/>
</dbReference>
<organism evidence="2 3">
    <name type="scientific">Cryobacterium psychrophilum</name>
    <dbReference type="NCBI Taxonomy" id="41988"/>
    <lineage>
        <taxon>Bacteria</taxon>
        <taxon>Bacillati</taxon>
        <taxon>Actinomycetota</taxon>
        <taxon>Actinomycetes</taxon>
        <taxon>Micrococcales</taxon>
        <taxon>Microbacteriaceae</taxon>
        <taxon>Cryobacterium</taxon>
    </lineage>
</organism>
<name>A0A4Y8KNQ9_9MICO</name>
<comment type="caution">
    <text evidence="2">The sequence shown here is derived from an EMBL/GenBank/DDBJ whole genome shotgun (WGS) entry which is preliminary data.</text>
</comment>
<sequence length="94" mass="10135">MTHTQSANGMSSREPAQTAPPASEFDPSEIVFITQGVTAAEASAVIALLRGLLREESDERRTAPGHGQSAWQMDQRSIRTPITPGPGRWRSFSG</sequence>
<feature type="region of interest" description="Disordered" evidence="1">
    <location>
        <begin position="1"/>
        <end position="27"/>
    </location>
</feature>
<keyword evidence="3" id="KW-1185">Reference proteome</keyword>
<dbReference type="Proteomes" id="UP000298218">
    <property type="component" value="Unassembled WGS sequence"/>
</dbReference>
<gene>
    <name evidence="2" type="ORF">E3T53_12545</name>
</gene>
<feature type="region of interest" description="Disordered" evidence="1">
    <location>
        <begin position="56"/>
        <end position="94"/>
    </location>
</feature>
<feature type="compositionally biased region" description="Polar residues" evidence="1">
    <location>
        <begin position="1"/>
        <end position="15"/>
    </location>
</feature>
<dbReference type="RefSeq" id="WP_134173445.1">
    <property type="nucleotide sequence ID" value="NZ_SODI01000001.1"/>
</dbReference>
<dbReference type="OrthoDB" id="5123691at2"/>
<protein>
    <submittedName>
        <fullName evidence="2">Uncharacterized protein</fullName>
    </submittedName>
</protein>
<accession>A0A4Y8KNQ9</accession>
<evidence type="ECO:0000313" key="2">
    <source>
        <dbReference type="EMBL" id="TFD77088.1"/>
    </source>
</evidence>
<feature type="compositionally biased region" description="Polar residues" evidence="1">
    <location>
        <begin position="69"/>
        <end position="80"/>
    </location>
</feature>
<evidence type="ECO:0000313" key="3">
    <source>
        <dbReference type="Proteomes" id="UP000298218"/>
    </source>
</evidence>
<proteinExistence type="predicted"/>